<dbReference type="OrthoDB" id="9815245at2"/>
<organism evidence="3 4">
    <name type="scientific">Qipengyuania algicida</name>
    <dbReference type="NCBI Taxonomy" id="1836209"/>
    <lineage>
        <taxon>Bacteria</taxon>
        <taxon>Pseudomonadati</taxon>
        <taxon>Pseudomonadota</taxon>
        <taxon>Alphaproteobacteria</taxon>
        <taxon>Sphingomonadales</taxon>
        <taxon>Erythrobacteraceae</taxon>
        <taxon>Qipengyuania</taxon>
    </lineage>
</organism>
<gene>
    <name evidence="3" type="ORF">GRI58_04010</name>
</gene>
<sequence length="360" mass="38489">MRSEGQVRFITISSRVQMAMAGAVLAALLAWGGSMGAMAWSSYSDAANRASLIDREAKVASSEERVAAYRKDIGQVRDDLERRQSFLEDMVASLPADVKSSGKVSDSTGEAAKTVSKVSMAVPEAKGLAQMEARQLALVERLTHFADWRANRAAAALKKLGLDPKRVLNKVEHEAMGGPLERPSTDANGGMDPRFERLGLSLARMNALEQGLAGVPQVVPAHFTRISSTFGFRRDPFTGGGAMHKGLDFVAPKGTPILAAAQGTVTFVGQIRGYGNVVEISHGNGLSTRYAHMSAFHSHVGEKVSAGEVIGAIGSTGRSTGPHLHFEVRINGRAVNPRPFLEQAPDVLKEVHSVPQRISQ</sequence>
<dbReference type="AlphaFoldDB" id="A0A845AE83"/>
<protein>
    <submittedName>
        <fullName evidence="3">Peptidoglycan DD-metalloendopeptidase family protein</fullName>
    </submittedName>
</protein>
<dbReference type="InterPro" id="IPR011055">
    <property type="entry name" value="Dup_hybrid_motif"/>
</dbReference>
<dbReference type="EMBL" id="WTYA01000002">
    <property type="protein sequence ID" value="MXP27984.1"/>
    <property type="molecule type" value="Genomic_DNA"/>
</dbReference>
<feature type="domain" description="M23ase beta-sheet core" evidence="2">
    <location>
        <begin position="243"/>
        <end position="337"/>
    </location>
</feature>
<dbReference type="SUPFAM" id="SSF51261">
    <property type="entry name" value="Duplicated hybrid motif"/>
    <property type="match status" value="1"/>
</dbReference>
<evidence type="ECO:0000313" key="3">
    <source>
        <dbReference type="EMBL" id="MXP27984.1"/>
    </source>
</evidence>
<proteinExistence type="predicted"/>
<evidence type="ECO:0000259" key="2">
    <source>
        <dbReference type="Pfam" id="PF01551"/>
    </source>
</evidence>
<dbReference type="PANTHER" id="PTHR21666">
    <property type="entry name" value="PEPTIDASE-RELATED"/>
    <property type="match status" value="1"/>
</dbReference>
<dbReference type="CDD" id="cd12797">
    <property type="entry name" value="M23_peptidase"/>
    <property type="match status" value="1"/>
</dbReference>
<comment type="caution">
    <text evidence="3">The sequence shown here is derived from an EMBL/GenBank/DDBJ whole genome shotgun (WGS) entry which is preliminary data.</text>
</comment>
<dbReference type="Proteomes" id="UP000439780">
    <property type="component" value="Unassembled WGS sequence"/>
</dbReference>
<name>A0A845AE83_9SPHN</name>
<evidence type="ECO:0000313" key="4">
    <source>
        <dbReference type="Proteomes" id="UP000439780"/>
    </source>
</evidence>
<evidence type="ECO:0000256" key="1">
    <source>
        <dbReference type="ARBA" id="ARBA00022729"/>
    </source>
</evidence>
<dbReference type="Gene3D" id="2.70.70.10">
    <property type="entry name" value="Glucose Permease (Domain IIA)"/>
    <property type="match status" value="1"/>
</dbReference>
<reference evidence="3 4" key="1">
    <citation type="submission" date="2019-12" db="EMBL/GenBank/DDBJ databases">
        <title>Genomic-based taxomic classification of the family Erythrobacteraceae.</title>
        <authorList>
            <person name="Xu L."/>
        </authorList>
    </citation>
    <scope>NUCLEOTIDE SEQUENCE [LARGE SCALE GENOMIC DNA]</scope>
    <source>
        <strain evidence="3 4">KEMB 9005-328</strain>
    </source>
</reference>
<dbReference type="InterPro" id="IPR050570">
    <property type="entry name" value="Cell_wall_metabolism_enzyme"/>
</dbReference>
<keyword evidence="1" id="KW-0732">Signal</keyword>
<dbReference type="FunFam" id="2.70.70.10:FF:000006">
    <property type="entry name" value="M23 family peptidase"/>
    <property type="match status" value="1"/>
</dbReference>
<keyword evidence="4" id="KW-1185">Reference proteome</keyword>
<dbReference type="InterPro" id="IPR016047">
    <property type="entry name" value="M23ase_b-sheet_dom"/>
</dbReference>
<dbReference type="Pfam" id="PF01551">
    <property type="entry name" value="Peptidase_M23"/>
    <property type="match status" value="1"/>
</dbReference>
<dbReference type="PANTHER" id="PTHR21666:SF289">
    <property type="entry name" value="L-ALA--D-GLU ENDOPEPTIDASE"/>
    <property type="match status" value="1"/>
</dbReference>
<accession>A0A845AE83</accession>
<dbReference type="GO" id="GO:0004222">
    <property type="term" value="F:metalloendopeptidase activity"/>
    <property type="evidence" value="ECO:0007669"/>
    <property type="project" value="TreeGrafter"/>
</dbReference>